<dbReference type="Proteomes" id="UP000663828">
    <property type="component" value="Unassembled WGS sequence"/>
</dbReference>
<proteinExistence type="predicted"/>
<evidence type="ECO:0000256" key="1">
    <source>
        <dbReference type="SAM" id="MobiDB-lite"/>
    </source>
</evidence>
<feature type="chain" id="PRO_5032897091" description="DAGKc domain-containing protein" evidence="2">
    <location>
        <begin position="18"/>
        <end position="880"/>
    </location>
</feature>
<dbReference type="InterPro" id="IPR050187">
    <property type="entry name" value="Lipid_Phosphate_FormReg"/>
</dbReference>
<accession>A0A815F8G6</accession>
<dbReference type="GO" id="GO:0016020">
    <property type="term" value="C:membrane"/>
    <property type="evidence" value="ECO:0007669"/>
    <property type="project" value="GOC"/>
</dbReference>
<dbReference type="Gene3D" id="2.60.200.40">
    <property type="match status" value="1"/>
</dbReference>
<dbReference type="PANTHER" id="PTHR12358:SF111">
    <property type="entry name" value="CERAMIDE KINASE, ISOFORM A"/>
    <property type="match status" value="1"/>
</dbReference>
<comment type="caution">
    <text evidence="4">The sequence shown here is derived from an EMBL/GenBank/DDBJ whole genome shotgun (WGS) entry which is preliminary data.</text>
</comment>
<dbReference type="Gene3D" id="3.40.50.10330">
    <property type="entry name" value="Probable inorganic polyphosphate/atp-NAD kinase, domain 1"/>
    <property type="match status" value="1"/>
</dbReference>
<evidence type="ECO:0000313" key="5">
    <source>
        <dbReference type="Proteomes" id="UP000663828"/>
    </source>
</evidence>
<feature type="region of interest" description="Disordered" evidence="1">
    <location>
        <begin position="693"/>
        <end position="721"/>
    </location>
</feature>
<dbReference type="Pfam" id="PF19280">
    <property type="entry name" value="CERK_C"/>
    <property type="match status" value="1"/>
</dbReference>
<sequence>MLKVILTLLLLGIAVNAKVSRQELTAVIKSLETAVQLDNKCQTSADCSVVGVGSRACGGPKSYVAYSINSSNADDIRSLAQLSTELERQYNAENQSICRSAWETNSMSLKAHRRRSKPANDVGQAFEESEEKKAEKCRLNTLLDMEIIDLEQIHERAFFTMDNVTIELVLNKNILSWSKVIVDPSSEGNNPQERTSSSSDIDFVDLHLVYAVLPVHYRRSWLLNDRDNQSTGNTSSVSPTSLRGFELYSYEKTEDSSLQEIRISFQSNLPSQIHQWYRLLSKIISKYKPVQNILVICNPYSGSRYSRQVYDSKIRPILDRTQHNIIYSEISEACSVNDILTNLKDAFKALNSLIIIGGDGTVVNVLNGLLHYLTQENRTRLDKDQDLPPIPFPLCIIPTGTTNVIGHSIFGTLDSCTPILHLLFNQQMRIDMSAIFDTNSEFVTVNFGSAAGYAANALKYFTQPIDVLIRYIPAEQETTDTTRCFQGCPKCMPTDSGNTIDEVKTFHDTDVKTSDTYTKSLNKTSSLRKKTRPQDTHDQPWKTLENRYLHVAVLTNAGLWSLAPQGLSKFGHLADGLLDLLLIEETPRREFVRSIKRNGNSKNQYDFPFANLIKVKEIEIELKLSALSASDGTLDCDDQCTAALSDDSSDESEESNNGKELSPAKKYEPRPSNASISGDNQLHRRSYYHQIYDETQIPSTRSNVEDRCLPSGVESAQTNSTKTKLTFRRKSIFQSLKWSTTKISLPRQASVDSNTSERRKNYQRSVSKIFDPTKSFFNLIIGGNSSATNKQDLPSSPVDRRRSSVIRRLSCVDYTRRSTLSRIQYRKRKQPCLWNLDFTPYNSPLIRIKCFPRFLPVFGLGPNPSASVKDISYSCFGRIG</sequence>
<reference evidence="4" key="1">
    <citation type="submission" date="2021-02" db="EMBL/GenBank/DDBJ databases">
        <authorList>
            <person name="Nowell W R."/>
        </authorList>
    </citation>
    <scope>NUCLEOTIDE SEQUENCE</scope>
</reference>
<dbReference type="InterPro" id="IPR016064">
    <property type="entry name" value="NAD/diacylglycerol_kinase_sf"/>
</dbReference>
<dbReference type="InterPro" id="IPR017438">
    <property type="entry name" value="ATP-NAD_kinase_N"/>
</dbReference>
<dbReference type="GO" id="GO:0006672">
    <property type="term" value="P:ceramide metabolic process"/>
    <property type="evidence" value="ECO:0007669"/>
    <property type="project" value="TreeGrafter"/>
</dbReference>
<dbReference type="PROSITE" id="PS50146">
    <property type="entry name" value="DAGK"/>
    <property type="match status" value="1"/>
</dbReference>
<dbReference type="PANTHER" id="PTHR12358">
    <property type="entry name" value="SPHINGOSINE KINASE"/>
    <property type="match status" value="1"/>
</dbReference>
<name>A0A815F8G6_ADIRI</name>
<feature type="region of interest" description="Disordered" evidence="1">
    <location>
        <begin position="644"/>
        <end position="680"/>
    </location>
</feature>
<feature type="domain" description="DAGKc" evidence="3">
    <location>
        <begin position="288"/>
        <end position="439"/>
    </location>
</feature>
<dbReference type="InterPro" id="IPR001206">
    <property type="entry name" value="Diacylglycerol_kinase_cat_dom"/>
</dbReference>
<dbReference type="AlphaFoldDB" id="A0A815F8G6"/>
<feature type="signal peptide" evidence="2">
    <location>
        <begin position="1"/>
        <end position="17"/>
    </location>
</feature>
<dbReference type="SUPFAM" id="SSF111331">
    <property type="entry name" value="NAD kinase/diacylglycerol kinase-like"/>
    <property type="match status" value="1"/>
</dbReference>
<organism evidence="4 5">
    <name type="scientific">Adineta ricciae</name>
    <name type="common">Rotifer</name>
    <dbReference type="NCBI Taxonomy" id="249248"/>
    <lineage>
        <taxon>Eukaryota</taxon>
        <taxon>Metazoa</taxon>
        <taxon>Spiralia</taxon>
        <taxon>Gnathifera</taxon>
        <taxon>Rotifera</taxon>
        <taxon>Eurotatoria</taxon>
        <taxon>Bdelloidea</taxon>
        <taxon>Adinetida</taxon>
        <taxon>Adinetidae</taxon>
        <taxon>Adineta</taxon>
    </lineage>
</organism>
<evidence type="ECO:0000259" key="3">
    <source>
        <dbReference type="PROSITE" id="PS50146"/>
    </source>
</evidence>
<evidence type="ECO:0000313" key="4">
    <source>
        <dbReference type="EMBL" id="CAF1321645.1"/>
    </source>
</evidence>
<protein>
    <recommendedName>
        <fullName evidence="3">DAGKc domain-containing protein</fullName>
    </recommendedName>
</protein>
<dbReference type="GO" id="GO:0001729">
    <property type="term" value="F:ceramide kinase activity"/>
    <property type="evidence" value="ECO:0007669"/>
    <property type="project" value="TreeGrafter"/>
</dbReference>
<dbReference type="EMBL" id="CAJNOR010002639">
    <property type="protein sequence ID" value="CAF1321645.1"/>
    <property type="molecule type" value="Genomic_DNA"/>
</dbReference>
<dbReference type="InterPro" id="IPR045363">
    <property type="entry name" value="CERK_C"/>
</dbReference>
<keyword evidence="2" id="KW-0732">Signal</keyword>
<keyword evidence="5" id="KW-1185">Reference proteome</keyword>
<dbReference type="Pfam" id="PF00781">
    <property type="entry name" value="DAGK_cat"/>
    <property type="match status" value="1"/>
</dbReference>
<gene>
    <name evidence="4" type="ORF">XAT740_LOCUS29945</name>
</gene>
<evidence type="ECO:0000256" key="2">
    <source>
        <dbReference type="SAM" id="SignalP"/>
    </source>
</evidence>